<sequence length="189" mass="21210">MKSKLITLTACLTLFLGFSQENDSNSANNATVYFVRASGLGALINFTYFDGEEPIGKFNGPKYLKYECSPGEHLFWAKSENKSFVEANLKSGGIYIIDVVPQMGGLKAGVKLVPVDKNNYKLKKIQKLLSKRESETFDETQRTKIKSGETVAKGMERYSKLKEKNSEKIGILSEDMTVNKEDLIFIKKK</sequence>
<dbReference type="Proteomes" id="UP001597526">
    <property type="component" value="Unassembled WGS sequence"/>
</dbReference>
<accession>A0ABW5MTT6</accession>
<organism evidence="1 2">
    <name type="scientific">Croceitalea marina</name>
    <dbReference type="NCBI Taxonomy" id="1775166"/>
    <lineage>
        <taxon>Bacteria</taxon>
        <taxon>Pseudomonadati</taxon>
        <taxon>Bacteroidota</taxon>
        <taxon>Flavobacteriia</taxon>
        <taxon>Flavobacteriales</taxon>
        <taxon>Flavobacteriaceae</taxon>
        <taxon>Croceitalea</taxon>
    </lineage>
</organism>
<comment type="caution">
    <text evidence="1">The sequence shown here is derived from an EMBL/GenBank/DDBJ whole genome shotgun (WGS) entry which is preliminary data.</text>
</comment>
<dbReference type="EMBL" id="JBHULB010000006">
    <property type="protein sequence ID" value="MFD2585795.1"/>
    <property type="molecule type" value="Genomic_DNA"/>
</dbReference>
<name>A0ABW5MTT6_9FLAO</name>
<keyword evidence="2" id="KW-1185">Reference proteome</keyword>
<proteinExistence type="predicted"/>
<reference evidence="2" key="1">
    <citation type="journal article" date="2019" name="Int. J. Syst. Evol. Microbiol.">
        <title>The Global Catalogue of Microorganisms (GCM) 10K type strain sequencing project: providing services to taxonomists for standard genome sequencing and annotation.</title>
        <authorList>
            <consortium name="The Broad Institute Genomics Platform"/>
            <consortium name="The Broad Institute Genome Sequencing Center for Infectious Disease"/>
            <person name="Wu L."/>
            <person name="Ma J."/>
        </authorList>
    </citation>
    <scope>NUCLEOTIDE SEQUENCE [LARGE SCALE GENOMIC DNA]</scope>
    <source>
        <strain evidence="2">KCTC 52368</strain>
    </source>
</reference>
<dbReference type="RefSeq" id="WP_377765289.1">
    <property type="nucleotide sequence ID" value="NZ_JBHULB010000006.1"/>
</dbReference>
<protein>
    <recommendedName>
        <fullName evidence="3">DUF2846 domain-containing protein</fullName>
    </recommendedName>
</protein>
<evidence type="ECO:0008006" key="3">
    <source>
        <dbReference type="Google" id="ProtNLM"/>
    </source>
</evidence>
<evidence type="ECO:0000313" key="1">
    <source>
        <dbReference type="EMBL" id="MFD2585795.1"/>
    </source>
</evidence>
<evidence type="ECO:0000313" key="2">
    <source>
        <dbReference type="Proteomes" id="UP001597526"/>
    </source>
</evidence>
<gene>
    <name evidence="1" type="ORF">ACFSQJ_02565</name>
</gene>